<proteinExistence type="predicted"/>
<evidence type="ECO:0008006" key="3">
    <source>
        <dbReference type="Google" id="ProtNLM"/>
    </source>
</evidence>
<dbReference type="AlphaFoldDB" id="A0A8H4VK22"/>
<gene>
    <name evidence="1" type="ORF">D9613_007371</name>
</gene>
<accession>A0A8H4VK22</accession>
<reference evidence="1 2" key="1">
    <citation type="submission" date="2019-12" db="EMBL/GenBank/DDBJ databases">
        <authorList>
            <person name="Floudas D."/>
            <person name="Bentzer J."/>
            <person name="Ahren D."/>
            <person name="Johansson T."/>
            <person name="Persson P."/>
            <person name="Tunlid A."/>
        </authorList>
    </citation>
    <scope>NUCLEOTIDE SEQUENCE [LARGE SCALE GENOMIC DNA]</scope>
    <source>
        <strain evidence="1 2">CBS 102.39</strain>
    </source>
</reference>
<evidence type="ECO:0000313" key="1">
    <source>
        <dbReference type="EMBL" id="KAF4613751.1"/>
    </source>
</evidence>
<evidence type="ECO:0000313" key="2">
    <source>
        <dbReference type="Proteomes" id="UP000521872"/>
    </source>
</evidence>
<name>A0A8H4VK22_9AGAR</name>
<dbReference type="EMBL" id="JAACJL010000045">
    <property type="protein sequence ID" value="KAF4613751.1"/>
    <property type="molecule type" value="Genomic_DNA"/>
</dbReference>
<sequence length="731" mass="83914">MTLDNNAESFLNSDLSRALLELDGVETLAIHEQDLGTMNSCFARITSSKTPFPRLRNLQFTELDLYNSSYGRSDYISLNTEPWRNGSPLRIFLEQRRKMGVPIEVLDYNLCLGGRRNLSFLEEEMNDIGLKIKWTSVAVLNPSSPNETLVTVYEEYVCGSGNPGKLELWCTDAEYLSRFAYLTIQPVYSGSFFTFVEALRRTEVRPSVTTALQLLLPDNHQGQHKEVMGGQSSPPIEKIPIEILWRIFWMNTDMDEDEPVLNRQHIHTRKRALTSTRRSSQVCSHWRQVLLRSPSIWGRVIDLDLFQWQRTGHWMEEVFRRTAESPLHIKGDPRRHKVDYLVDLLDIAWDRVCVLHVHVAVDKQQFDRISEIVSRPARSLQIFSLDVQVAERSLTDKPAFTVRLFAGEAPFLKRYHHFPVSGTSFIQCPLWLSNLHTIIFTGEISPFDFTASQLLRTIKQMLRLEVLRLHFAFPSTDYLDECNDYDRVKLPNLHHIEIFESDAWPLTKFIDAFEPEPGCSIGVLTRHGSDSIENTTRDGLVLLLKAIYRYSDSYFRLFPPNSVHIEYQPQHLIIRDTSTSKPADLRLSLDIWTTWRQQADEIAPPALTSTELASFLYPPTAEGNKNYFQGVKQLSLSSYADAKTIHPSYIDLLSMLAGLENVETLSISERSLATFNSCIAKLKKIAIAFPSVWREIWVKIIARTIFAFSALSLLLQCIYVAEIENANKELT</sequence>
<dbReference type="Proteomes" id="UP000521872">
    <property type="component" value="Unassembled WGS sequence"/>
</dbReference>
<organism evidence="1 2">
    <name type="scientific">Agrocybe pediades</name>
    <dbReference type="NCBI Taxonomy" id="84607"/>
    <lineage>
        <taxon>Eukaryota</taxon>
        <taxon>Fungi</taxon>
        <taxon>Dikarya</taxon>
        <taxon>Basidiomycota</taxon>
        <taxon>Agaricomycotina</taxon>
        <taxon>Agaricomycetes</taxon>
        <taxon>Agaricomycetidae</taxon>
        <taxon>Agaricales</taxon>
        <taxon>Agaricineae</taxon>
        <taxon>Strophariaceae</taxon>
        <taxon>Agrocybe</taxon>
    </lineage>
</organism>
<comment type="caution">
    <text evidence="1">The sequence shown here is derived from an EMBL/GenBank/DDBJ whole genome shotgun (WGS) entry which is preliminary data.</text>
</comment>
<keyword evidence="2" id="KW-1185">Reference proteome</keyword>
<protein>
    <recommendedName>
        <fullName evidence="3">F-box domain-containing protein</fullName>
    </recommendedName>
</protein>